<accession>A0A1Q3FLH2</accession>
<dbReference type="GO" id="GO:0016020">
    <property type="term" value="C:membrane"/>
    <property type="evidence" value="ECO:0007669"/>
    <property type="project" value="UniProtKB-SubCell"/>
</dbReference>
<feature type="domain" description="Fatty acid hydroxylase" evidence="6">
    <location>
        <begin position="142"/>
        <end position="265"/>
    </location>
</feature>
<evidence type="ECO:0000256" key="3">
    <source>
        <dbReference type="ARBA" id="ARBA00022989"/>
    </source>
</evidence>
<dbReference type="InterPro" id="IPR006694">
    <property type="entry name" value="Fatty_acid_hydroxylase"/>
</dbReference>
<name>A0A1Q3FLH2_CULTA</name>
<dbReference type="GO" id="GO:0005506">
    <property type="term" value="F:iron ion binding"/>
    <property type="evidence" value="ECO:0007669"/>
    <property type="project" value="InterPro"/>
</dbReference>
<evidence type="ECO:0000313" key="7">
    <source>
        <dbReference type="EMBL" id="JAV28459.1"/>
    </source>
</evidence>
<keyword evidence="3 5" id="KW-1133">Transmembrane helix</keyword>
<comment type="subcellular location">
    <subcellularLocation>
        <location evidence="1">Membrane</location>
    </subcellularLocation>
</comment>
<organism evidence="7">
    <name type="scientific">Culex tarsalis</name>
    <name type="common">Encephalitis mosquito</name>
    <dbReference type="NCBI Taxonomy" id="7177"/>
    <lineage>
        <taxon>Eukaryota</taxon>
        <taxon>Metazoa</taxon>
        <taxon>Ecdysozoa</taxon>
        <taxon>Arthropoda</taxon>
        <taxon>Hexapoda</taxon>
        <taxon>Insecta</taxon>
        <taxon>Pterygota</taxon>
        <taxon>Neoptera</taxon>
        <taxon>Endopterygota</taxon>
        <taxon>Diptera</taxon>
        <taxon>Nematocera</taxon>
        <taxon>Culicoidea</taxon>
        <taxon>Culicidae</taxon>
        <taxon>Culicinae</taxon>
        <taxon>Culicini</taxon>
        <taxon>Culex</taxon>
        <taxon>Culex</taxon>
    </lineage>
</organism>
<dbReference type="EMBL" id="GFDL01006586">
    <property type="protein sequence ID" value="JAV28459.1"/>
    <property type="molecule type" value="Transcribed_RNA"/>
</dbReference>
<keyword evidence="4 5" id="KW-0472">Membrane</keyword>
<evidence type="ECO:0000259" key="6">
    <source>
        <dbReference type="Pfam" id="PF04116"/>
    </source>
</evidence>
<sequence>MSLGVEIFDLPARHFRVFWGASGDLWQSLWDRVLDVTGDDPFRLWIFGTLLYTMTLYWTIGTAYTLLDVFNRPAFLRRYKVQPGTNEPVDRDRLFRVIRQVVFNQIFTGLPMLLGLYWVIEPQTVAGIRTLPTFPTVVWQLAVCIVIEEFGFYYSHRLLHDGRIYKYIHKQHHEWTAPIAITAMYSHPVENILSNLVPIGVGVWATGCHLTVAWLWFTLAISNTLHVHSGYHLPFLPSPEQHDFHHLKFTQCYGVLGVLDWLHGTNGLFLSSKQSERDYILTKFVPVRELHPDQQKEQAKDK</sequence>
<reference evidence="7" key="1">
    <citation type="submission" date="2017-01" db="EMBL/GenBank/DDBJ databases">
        <title>A deep insight into the sialotranscriptome of adult male and female Cluex tarsalis mosquitoes.</title>
        <authorList>
            <person name="Ribeiro J.M."/>
            <person name="Moreira F."/>
            <person name="Bernard K.A."/>
            <person name="Calvo E."/>
        </authorList>
    </citation>
    <scope>NUCLEOTIDE SEQUENCE</scope>
    <source>
        <strain evidence="7">Kern County</strain>
        <tissue evidence="7">Salivary glands</tissue>
    </source>
</reference>
<feature type="transmembrane region" description="Helical" evidence="5">
    <location>
        <begin position="132"/>
        <end position="154"/>
    </location>
</feature>
<dbReference type="InterPro" id="IPR050307">
    <property type="entry name" value="Sterol_Desaturase_Related"/>
</dbReference>
<dbReference type="GO" id="GO:0008610">
    <property type="term" value="P:lipid biosynthetic process"/>
    <property type="evidence" value="ECO:0007669"/>
    <property type="project" value="InterPro"/>
</dbReference>
<evidence type="ECO:0000256" key="5">
    <source>
        <dbReference type="SAM" id="Phobius"/>
    </source>
</evidence>
<protein>
    <submittedName>
        <fullName evidence="7">Putative c-4 sterol methyl oxidase</fullName>
    </submittedName>
</protein>
<keyword evidence="2 5" id="KW-0812">Transmembrane</keyword>
<dbReference type="AlphaFoldDB" id="A0A1Q3FLH2"/>
<proteinExistence type="predicted"/>
<dbReference type="PANTHER" id="PTHR11863">
    <property type="entry name" value="STEROL DESATURASE"/>
    <property type="match status" value="1"/>
</dbReference>
<feature type="transmembrane region" description="Helical" evidence="5">
    <location>
        <begin position="44"/>
        <end position="70"/>
    </location>
</feature>
<evidence type="ECO:0000256" key="4">
    <source>
        <dbReference type="ARBA" id="ARBA00023136"/>
    </source>
</evidence>
<evidence type="ECO:0000256" key="2">
    <source>
        <dbReference type="ARBA" id="ARBA00022692"/>
    </source>
</evidence>
<dbReference type="Pfam" id="PF04116">
    <property type="entry name" value="FA_hydroxylase"/>
    <property type="match status" value="1"/>
</dbReference>
<evidence type="ECO:0000256" key="1">
    <source>
        <dbReference type="ARBA" id="ARBA00004370"/>
    </source>
</evidence>
<dbReference type="GO" id="GO:0016491">
    <property type="term" value="F:oxidoreductase activity"/>
    <property type="evidence" value="ECO:0007669"/>
    <property type="project" value="InterPro"/>
</dbReference>
<feature type="transmembrane region" description="Helical" evidence="5">
    <location>
        <begin position="101"/>
        <end position="120"/>
    </location>
</feature>